<proteinExistence type="predicted"/>
<keyword evidence="1" id="KW-0812">Transmembrane</keyword>
<dbReference type="EMBL" id="AGXW01000012">
    <property type="protein sequence ID" value="EKJ89665.1"/>
    <property type="molecule type" value="Genomic_DNA"/>
</dbReference>
<evidence type="ECO:0008006" key="4">
    <source>
        <dbReference type="Google" id="ProtNLM"/>
    </source>
</evidence>
<dbReference type="Proteomes" id="UP000007995">
    <property type="component" value="Unassembled WGS sequence"/>
</dbReference>
<dbReference type="AlphaFoldDB" id="K5CK24"/>
<dbReference type="Pfam" id="PF05656">
    <property type="entry name" value="DUF805"/>
    <property type="match status" value="1"/>
</dbReference>
<keyword evidence="1" id="KW-1133">Transmembrane helix</keyword>
<dbReference type="PANTHER" id="PTHR34980">
    <property type="entry name" value="INNER MEMBRANE PROTEIN-RELATED-RELATED"/>
    <property type="match status" value="1"/>
</dbReference>
<evidence type="ECO:0000313" key="2">
    <source>
        <dbReference type="EMBL" id="EKJ89665.1"/>
    </source>
</evidence>
<dbReference type="InterPro" id="IPR008523">
    <property type="entry name" value="DUF805"/>
</dbReference>
<evidence type="ECO:0000313" key="3">
    <source>
        <dbReference type="Proteomes" id="UP000007995"/>
    </source>
</evidence>
<dbReference type="PANTHER" id="PTHR34980:SF2">
    <property type="entry name" value="INNER MEMBRANE PROTEIN YHAH-RELATED"/>
    <property type="match status" value="1"/>
</dbReference>
<name>K5CK24_9BACE</name>
<dbReference type="GO" id="GO:0005886">
    <property type="term" value="C:plasma membrane"/>
    <property type="evidence" value="ECO:0007669"/>
    <property type="project" value="TreeGrafter"/>
</dbReference>
<evidence type="ECO:0000256" key="1">
    <source>
        <dbReference type="SAM" id="Phobius"/>
    </source>
</evidence>
<dbReference type="OrthoDB" id="9812349at2"/>
<dbReference type="HOGENOM" id="CLU_670234_0_0_10"/>
<keyword evidence="1" id="KW-0472">Membrane</keyword>
<comment type="caution">
    <text evidence="2">The sequence shown here is derived from an EMBL/GenBank/DDBJ whole genome shotgun (WGS) entry which is preliminary data.</text>
</comment>
<feature type="transmembrane region" description="Helical" evidence="1">
    <location>
        <begin position="78"/>
        <end position="99"/>
    </location>
</feature>
<accession>K5CK24</accession>
<gene>
    <name evidence="2" type="ORF">HMPREF1057_03206</name>
</gene>
<feature type="transmembrane region" description="Helical" evidence="1">
    <location>
        <begin position="111"/>
        <end position="130"/>
    </location>
</feature>
<dbReference type="RefSeq" id="WP_007765244.1">
    <property type="nucleotide sequence ID" value="NZ_AKBZ01000002.1"/>
</dbReference>
<organism evidence="2 3">
    <name type="scientific">Bacteroides finegoldii CL09T03C10</name>
    <dbReference type="NCBI Taxonomy" id="997888"/>
    <lineage>
        <taxon>Bacteria</taxon>
        <taxon>Pseudomonadati</taxon>
        <taxon>Bacteroidota</taxon>
        <taxon>Bacteroidia</taxon>
        <taxon>Bacteroidales</taxon>
        <taxon>Bacteroidaceae</taxon>
        <taxon>Bacteroides</taxon>
    </lineage>
</organism>
<protein>
    <recommendedName>
        <fullName evidence="4">DUF805 domain-containing protein</fullName>
    </recommendedName>
</protein>
<sequence length="410" mass="47200">MEKDIKKCPYCGETILAVAKKCKYCGEWLEEKQKDKDKSLQIKDNKEVKRTSFLSHYFTNVILKQYADFSGIATRKQYWLYILFYSIILSVTSCADLLLGIDFKLYDESLGYGWLFTFASLALFVPSLAISVRRLHDIGKSGWWYLIVLVPVVGIFWLLVLLCKKGNAGNLHIPLTFTDKIVLSVSAIIAAVLVTLVCLQPAEKFQASQPQNSNWYLDEDTAGVDTLDNVNYSENRQNINNGNDENFKKQIIHDYACYYAIYTFCYNMKQAITNGYRGIGLEVVGGDEVINDDLLLISNEDYQWLLQQFEFSNFSRLLRAYANGNRKYRGDLFESDLGNIAIDCLNKHEVVLNSQWFEIFDGYLPYNELQLNEFHKLGSKKFQVTFVDFNISPNFVFNFDYNDGLTITVN</sequence>
<feature type="transmembrane region" description="Helical" evidence="1">
    <location>
        <begin position="181"/>
        <end position="199"/>
    </location>
</feature>
<feature type="transmembrane region" description="Helical" evidence="1">
    <location>
        <begin position="142"/>
        <end position="161"/>
    </location>
</feature>
<reference evidence="2 3" key="1">
    <citation type="submission" date="2012-02" db="EMBL/GenBank/DDBJ databases">
        <title>The Genome Sequence of Bacteroides finegoldii CL09T03C10.</title>
        <authorList>
            <consortium name="The Broad Institute Genome Sequencing Platform"/>
            <person name="Earl A."/>
            <person name="Ward D."/>
            <person name="Feldgarden M."/>
            <person name="Gevers D."/>
            <person name="Zitomersky N.L."/>
            <person name="Coyne M.J."/>
            <person name="Comstock L.E."/>
            <person name="Young S.K."/>
            <person name="Zeng Q."/>
            <person name="Gargeya S."/>
            <person name="Fitzgerald M."/>
            <person name="Haas B."/>
            <person name="Abouelleil A."/>
            <person name="Alvarado L."/>
            <person name="Arachchi H.M."/>
            <person name="Berlin A."/>
            <person name="Chapman S.B."/>
            <person name="Gearin G."/>
            <person name="Goldberg J."/>
            <person name="Griggs A."/>
            <person name="Gujja S."/>
            <person name="Hansen M."/>
            <person name="Heiman D."/>
            <person name="Howarth C."/>
            <person name="Larimer J."/>
            <person name="Lui A."/>
            <person name="MacDonald P.J.P."/>
            <person name="McCowen C."/>
            <person name="Montmayeur A."/>
            <person name="Murphy C."/>
            <person name="Neiman D."/>
            <person name="Pearson M."/>
            <person name="Priest M."/>
            <person name="Roberts A."/>
            <person name="Saif S."/>
            <person name="Shea T."/>
            <person name="Sisk P."/>
            <person name="Stolte C."/>
            <person name="Sykes S."/>
            <person name="Wortman J."/>
            <person name="Nusbaum C."/>
            <person name="Birren B."/>
        </authorList>
    </citation>
    <scope>NUCLEOTIDE SEQUENCE [LARGE SCALE GENOMIC DNA]</scope>
    <source>
        <strain evidence="2 3">CL09T03C10</strain>
    </source>
</reference>